<dbReference type="GeneID" id="63693517"/>
<gene>
    <name evidence="2" type="ORF">EURHEDRAFT_338273</name>
</gene>
<dbReference type="Pfam" id="PF00106">
    <property type="entry name" value="adh_short"/>
    <property type="match status" value="1"/>
</dbReference>
<evidence type="ECO:0000313" key="3">
    <source>
        <dbReference type="Proteomes" id="UP000019804"/>
    </source>
</evidence>
<dbReference type="OrthoDB" id="7289984at2759"/>
<dbReference type="SUPFAM" id="SSF51735">
    <property type="entry name" value="NAD(P)-binding Rossmann-fold domains"/>
    <property type="match status" value="1"/>
</dbReference>
<comment type="similarity">
    <text evidence="1">Belongs to the short-chain dehydrogenases/reductases (SDR) family.</text>
</comment>
<dbReference type="RefSeq" id="XP_040640464.1">
    <property type="nucleotide sequence ID" value="XM_040778393.1"/>
</dbReference>
<dbReference type="EMBL" id="KK088417">
    <property type="protein sequence ID" value="EYE96776.1"/>
    <property type="molecule type" value="Genomic_DNA"/>
</dbReference>
<dbReference type="HOGENOM" id="CLU_010194_9_1_1"/>
<name>A0A017SJ39_ASPRC</name>
<evidence type="ECO:0000313" key="2">
    <source>
        <dbReference type="EMBL" id="EYE96776.1"/>
    </source>
</evidence>
<dbReference type="AlphaFoldDB" id="A0A017SJ39"/>
<protein>
    <submittedName>
        <fullName evidence="2">Putative hydroxyacyl dehydrogenase</fullName>
    </submittedName>
</protein>
<keyword evidence="3" id="KW-1185">Reference proteome</keyword>
<dbReference type="GO" id="GO:0016616">
    <property type="term" value="F:oxidoreductase activity, acting on the CH-OH group of donors, NAD or NADP as acceptor"/>
    <property type="evidence" value="ECO:0007669"/>
    <property type="project" value="TreeGrafter"/>
</dbReference>
<dbReference type="InterPro" id="IPR052184">
    <property type="entry name" value="SDR_enzymes"/>
</dbReference>
<dbReference type="PRINTS" id="PR00080">
    <property type="entry name" value="SDRFAMILY"/>
</dbReference>
<evidence type="ECO:0000256" key="1">
    <source>
        <dbReference type="RuleBase" id="RU000363"/>
    </source>
</evidence>
<accession>A0A017SJ39</accession>
<proteinExistence type="inferred from homology"/>
<sequence length="242" mass="26001">MPNVLITGSARGLGLEMVKRFSSQGDFVIATSRKPSPGIKEVVEQSNGRVVFVPLEVTDDSSVAQSVKEVQSILGQSGLDILVNCAGVIADLDGKVAQMDDLAWHMSVNVTGVHNVTRAYLPLMQSGQVKKVINISSALGSITNAPHMTFSATPAYKISKAALNALTVQYALSYQDEGFTFVALCPGWVKTDMGSEKAHLTVDEGVNGIMEVINSVEQEDNGKFKNTYHAGWDFYDGKGIPF</sequence>
<dbReference type="PRINTS" id="PR00081">
    <property type="entry name" value="GDHRDH"/>
</dbReference>
<dbReference type="PANTHER" id="PTHR45458">
    <property type="entry name" value="SHORT-CHAIN DEHYDROGENASE/REDUCTASE SDR"/>
    <property type="match status" value="1"/>
</dbReference>
<dbReference type="InterPro" id="IPR036291">
    <property type="entry name" value="NAD(P)-bd_dom_sf"/>
</dbReference>
<reference evidence="3" key="1">
    <citation type="journal article" date="2014" name="Nat. Commun.">
        <title>Genomic adaptations of the halophilic Dead Sea filamentous fungus Eurotium rubrum.</title>
        <authorList>
            <person name="Kis-Papo T."/>
            <person name="Weig A.R."/>
            <person name="Riley R."/>
            <person name="Persoh D."/>
            <person name="Salamov A."/>
            <person name="Sun H."/>
            <person name="Lipzen A."/>
            <person name="Wasser S.P."/>
            <person name="Rambold G."/>
            <person name="Grigoriev I.V."/>
            <person name="Nevo E."/>
        </authorList>
    </citation>
    <scope>NUCLEOTIDE SEQUENCE [LARGE SCALE GENOMIC DNA]</scope>
    <source>
        <strain evidence="3">CBS 135680</strain>
    </source>
</reference>
<dbReference type="CDD" id="cd05325">
    <property type="entry name" value="carb_red_sniffer_like_SDR_c"/>
    <property type="match status" value="1"/>
</dbReference>
<dbReference type="PANTHER" id="PTHR45458:SF1">
    <property type="entry name" value="SHORT CHAIN DEHYDROGENASE"/>
    <property type="match status" value="1"/>
</dbReference>
<dbReference type="InterPro" id="IPR002347">
    <property type="entry name" value="SDR_fam"/>
</dbReference>
<organism evidence="2 3">
    <name type="scientific">Aspergillus ruber (strain CBS 135680)</name>
    <dbReference type="NCBI Taxonomy" id="1388766"/>
    <lineage>
        <taxon>Eukaryota</taxon>
        <taxon>Fungi</taxon>
        <taxon>Dikarya</taxon>
        <taxon>Ascomycota</taxon>
        <taxon>Pezizomycotina</taxon>
        <taxon>Eurotiomycetes</taxon>
        <taxon>Eurotiomycetidae</taxon>
        <taxon>Eurotiales</taxon>
        <taxon>Aspergillaceae</taxon>
        <taxon>Aspergillus</taxon>
        <taxon>Aspergillus subgen. Aspergillus</taxon>
    </lineage>
</organism>
<dbReference type="Gene3D" id="3.40.50.720">
    <property type="entry name" value="NAD(P)-binding Rossmann-like Domain"/>
    <property type="match status" value="1"/>
</dbReference>
<dbReference type="Proteomes" id="UP000019804">
    <property type="component" value="Unassembled WGS sequence"/>
</dbReference>